<sequence length="124" mass="15366">MKLIIRKDKIFTHIGIYLDDTMILHYSSKTNNFFRNDKIVKCNSIEEFKRDRKIRLIECKEKIYGEEFKRAIETFIRRQEDYHIIKNNCYTFVLWCLYHKRRTSLKDIFYFADNYKIPILSIYM</sequence>
<evidence type="ECO:0000313" key="3">
    <source>
        <dbReference type="Proteomes" id="UP000236311"/>
    </source>
</evidence>
<dbReference type="InterPro" id="IPR007053">
    <property type="entry name" value="LRAT_dom"/>
</dbReference>
<dbReference type="OrthoDB" id="9812095at2"/>
<evidence type="ECO:0000313" key="2">
    <source>
        <dbReference type="EMBL" id="SOY31625.1"/>
    </source>
</evidence>
<reference evidence="2 3" key="1">
    <citation type="submission" date="2018-01" db="EMBL/GenBank/DDBJ databases">
        <authorList>
            <person name="Gaut B.S."/>
            <person name="Morton B.R."/>
            <person name="Clegg M.T."/>
            <person name="Duvall M.R."/>
        </authorList>
    </citation>
    <scope>NUCLEOTIDE SEQUENCE [LARGE SCALE GENOMIC DNA]</scope>
    <source>
        <strain evidence="2">GP69</strain>
    </source>
</reference>
<proteinExistence type="predicted"/>
<dbReference type="Gene3D" id="3.90.1720.10">
    <property type="entry name" value="endopeptidase domain like (from Nostoc punctiforme)"/>
    <property type="match status" value="1"/>
</dbReference>
<accession>A0A2K4ZMF5</accession>
<gene>
    <name evidence="2" type="ORF">AMURIS_04369</name>
</gene>
<protein>
    <recommendedName>
        <fullName evidence="1">LRAT domain-containing protein</fullName>
    </recommendedName>
</protein>
<feature type="domain" description="LRAT" evidence="1">
    <location>
        <begin position="3"/>
        <end position="105"/>
    </location>
</feature>
<dbReference type="RefSeq" id="WP_103241613.1">
    <property type="nucleotide sequence ID" value="NZ_JANJZD010000028.1"/>
</dbReference>
<name>A0A2K4ZMF5_9FIRM</name>
<keyword evidence="3" id="KW-1185">Reference proteome</keyword>
<dbReference type="Proteomes" id="UP000236311">
    <property type="component" value="Unassembled WGS sequence"/>
</dbReference>
<dbReference type="EMBL" id="OFSM01000028">
    <property type="protein sequence ID" value="SOY31625.1"/>
    <property type="molecule type" value="Genomic_DNA"/>
</dbReference>
<dbReference type="Pfam" id="PF04970">
    <property type="entry name" value="LRAT"/>
    <property type="match status" value="1"/>
</dbReference>
<dbReference type="PROSITE" id="PS51934">
    <property type="entry name" value="LRAT"/>
    <property type="match status" value="1"/>
</dbReference>
<organism evidence="2 3">
    <name type="scientific">Acetatifactor muris</name>
    <dbReference type="NCBI Taxonomy" id="879566"/>
    <lineage>
        <taxon>Bacteria</taxon>
        <taxon>Bacillati</taxon>
        <taxon>Bacillota</taxon>
        <taxon>Clostridia</taxon>
        <taxon>Lachnospirales</taxon>
        <taxon>Lachnospiraceae</taxon>
        <taxon>Acetatifactor</taxon>
    </lineage>
</organism>
<evidence type="ECO:0000259" key="1">
    <source>
        <dbReference type="PROSITE" id="PS51934"/>
    </source>
</evidence>
<dbReference type="AlphaFoldDB" id="A0A2K4ZMF5"/>